<evidence type="ECO:0000256" key="2">
    <source>
        <dbReference type="ARBA" id="ARBA00023136"/>
    </source>
</evidence>
<evidence type="ECO:0000313" key="6">
    <source>
        <dbReference type="Proteomes" id="UP000518605"/>
    </source>
</evidence>
<dbReference type="RefSeq" id="WP_183564989.1">
    <property type="nucleotide sequence ID" value="NZ_CBCSLB010000007.1"/>
</dbReference>
<dbReference type="GO" id="GO:0009847">
    <property type="term" value="P:spore germination"/>
    <property type="evidence" value="ECO:0007669"/>
    <property type="project" value="InterPro"/>
</dbReference>
<evidence type="ECO:0000256" key="3">
    <source>
        <dbReference type="SAM" id="MobiDB-lite"/>
    </source>
</evidence>
<organism evidence="5 6">
    <name type="scientific">Paenibacillus endophyticus</name>
    <dbReference type="NCBI Taxonomy" id="1294268"/>
    <lineage>
        <taxon>Bacteria</taxon>
        <taxon>Bacillati</taxon>
        <taxon>Bacillota</taxon>
        <taxon>Bacilli</taxon>
        <taxon>Bacillales</taxon>
        <taxon>Paenibacillaceae</taxon>
        <taxon>Paenibacillus</taxon>
    </lineage>
</organism>
<name>A0A7W5C9E7_9BACL</name>
<protein>
    <submittedName>
        <fullName evidence="5">Spore germination protein KA/spore germination protein</fullName>
    </submittedName>
</protein>
<feature type="transmembrane region" description="Helical" evidence="4">
    <location>
        <begin position="395"/>
        <end position="414"/>
    </location>
</feature>
<feature type="region of interest" description="Disordered" evidence="3">
    <location>
        <begin position="1"/>
        <end position="33"/>
    </location>
</feature>
<comment type="caution">
    <text evidence="5">The sequence shown here is derived from an EMBL/GenBank/DDBJ whole genome shotgun (WGS) entry which is preliminary data.</text>
</comment>
<accession>A0A7W5C9E7</accession>
<sequence>MTNSSSGQTQAGSTESSGTIKTSTDQPAAKPKKAISEQLQHNLAFLETIFSNSSDIVFRHWNYGPELMYKACSMYYDSLVQEDTVNYMKISLQDLATHEIGPGMDVTPQDIKAFFEHDGVSAKKAAVCNDLEILVDEISNGRLVILFDQWDKALSFKAESVETRQVNESVNESVVQGPRESTVENLQKNLGLLRLRLKSPKFKLEMLTAGGETKTTIVYGYIEGRVDGELLAEFKRRMEQVKEVEVLETAYIEQLIEDSTYSPFPQHRYTERTDMAVAGLLDGKIAVLTQGTGGILLCPGIFTEFFQSSEDYYQRTLISTMVRWLRIVAFVIALTLPSIYIALSTFHPELIPTVLLLAILNAREGIPLPAFFEALLMEFFFELMREAGVRLPRPVGSAVSIVGALVIGDAAISAGIASPIMVIVVALTGIASFAIPQYNIAISLRIMRFPLMVSAAILGGFGMMICLILILLHLCKLRTLGQPYLAPLAPFRLTELRDVVMRVSLKTLLRSPRDLHKQKQLINGKNEE</sequence>
<reference evidence="5 6" key="1">
    <citation type="submission" date="2020-08" db="EMBL/GenBank/DDBJ databases">
        <title>Genomic Encyclopedia of Type Strains, Phase III (KMG-III): the genomes of soil and plant-associated and newly described type strains.</title>
        <authorList>
            <person name="Whitman W."/>
        </authorList>
    </citation>
    <scope>NUCLEOTIDE SEQUENCE [LARGE SCALE GENOMIC DNA]</scope>
    <source>
        <strain evidence="5 6">CECT 8234</strain>
    </source>
</reference>
<feature type="compositionally biased region" description="Polar residues" evidence="3">
    <location>
        <begin position="1"/>
        <end position="26"/>
    </location>
</feature>
<feature type="transmembrane region" description="Helical" evidence="4">
    <location>
        <begin position="420"/>
        <end position="439"/>
    </location>
</feature>
<feature type="transmembrane region" description="Helical" evidence="4">
    <location>
        <begin position="324"/>
        <end position="346"/>
    </location>
</feature>
<dbReference type="Proteomes" id="UP000518605">
    <property type="component" value="Unassembled WGS sequence"/>
</dbReference>
<dbReference type="Pfam" id="PF03323">
    <property type="entry name" value="GerA"/>
    <property type="match status" value="1"/>
</dbReference>
<dbReference type="PIRSF" id="PIRSF005690">
    <property type="entry name" value="GerBA"/>
    <property type="match status" value="1"/>
</dbReference>
<feature type="transmembrane region" description="Helical" evidence="4">
    <location>
        <begin position="451"/>
        <end position="474"/>
    </location>
</feature>
<dbReference type="AlphaFoldDB" id="A0A7W5C9E7"/>
<keyword evidence="2 4" id="KW-0472">Membrane</keyword>
<dbReference type="EMBL" id="JACHXW010000010">
    <property type="protein sequence ID" value="MBB3153427.1"/>
    <property type="molecule type" value="Genomic_DNA"/>
</dbReference>
<keyword evidence="4" id="KW-1133">Transmembrane helix</keyword>
<keyword evidence="6" id="KW-1185">Reference proteome</keyword>
<proteinExistence type="inferred from homology"/>
<feature type="transmembrane region" description="Helical" evidence="4">
    <location>
        <begin position="366"/>
        <end position="383"/>
    </location>
</feature>
<comment type="similarity">
    <text evidence="1">Belongs to the GerABKA family.</text>
</comment>
<evidence type="ECO:0000256" key="4">
    <source>
        <dbReference type="SAM" id="Phobius"/>
    </source>
</evidence>
<dbReference type="InterPro" id="IPR050768">
    <property type="entry name" value="UPF0353/GerABKA_families"/>
</dbReference>
<evidence type="ECO:0000256" key="1">
    <source>
        <dbReference type="ARBA" id="ARBA00005278"/>
    </source>
</evidence>
<keyword evidence="4" id="KW-0812">Transmembrane</keyword>
<dbReference type="PANTHER" id="PTHR22550">
    <property type="entry name" value="SPORE GERMINATION PROTEIN"/>
    <property type="match status" value="1"/>
</dbReference>
<evidence type="ECO:0000313" key="5">
    <source>
        <dbReference type="EMBL" id="MBB3153427.1"/>
    </source>
</evidence>
<dbReference type="GO" id="GO:0016020">
    <property type="term" value="C:membrane"/>
    <property type="evidence" value="ECO:0007669"/>
    <property type="project" value="InterPro"/>
</dbReference>
<dbReference type="PANTHER" id="PTHR22550:SF5">
    <property type="entry name" value="LEUCINE ZIPPER PROTEIN 4"/>
    <property type="match status" value="1"/>
</dbReference>
<dbReference type="InterPro" id="IPR004995">
    <property type="entry name" value="Spore_Ger"/>
</dbReference>
<gene>
    <name evidence="5" type="ORF">FHS16_003489</name>
</gene>